<reference evidence="3 4" key="1">
    <citation type="submission" date="2019-06" db="EMBL/GenBank/DDBJ databases">
        <authorList>
            <person name="Broberg M."/>
        </authorList>
    </citation>
    <scope>NUCLEOTIDE SEQUENCE [LARGE SCALE GENOMIC DNA]</scope>
</reference>
<organism evidence="3 4">
    <name type="scientific">Bionectria ochroleuca</name>
    <name type="common">Gliocladium roseum</name>
    <dbReference type="NCBI Taxonomy" id="29856"/>
    <lineage>
        <taxon>Eukaryota</taxon>
        <taxon>Fungi</taxon>
        <taxon>Dikarya</taxon>
        <taxon>Ascomycota</taxon>
        <taxon>Pezizomycotina</taxon>
        <taxon>Sordariomycetes</taxon>
        <taxon>Hypocreomycetidae</taxon>
        <taxon>Hypocreales</taxon>
        <taxon>Bionectriaceae</taxon>
        <taxon>Clonostachys</taxon>
    </lineage>
</organism>
<feature type="transmembrane region" description="Helical" evidence="2">
    <location>
        <begin position="60"/>
        <end position="77"/>
    </location>
</feature>
<sequence length="452" mass="49797">MAPVGGLMSTRAAGDPLAENLTRGQLIGESWAQGFNLGSVVILLLFVLCNYRKGVLLHKLILLELFLAGWNGVFIFFDDPAYGWILSSTSALLYISYNLHNVISWLKIKPFLPRWGGLLFIISLVLVQPYWVLETVANFQYFNILGNNMFTKSRYVEPIARDPWWIFTTVKLVMVINKNYGYTLVALIRTSPRFGVLLLCMFMSIVFLATDVAVTATMSTPSGINPFWRLALVFKCASDVIFLDDFKSVLDHIAETALRRINNSGQYGSSLHGLSARHNGSNTRQPPNLNAGPIVTISTKNKRGNVTAVANAASGWTPSRLARSRLSLDSDEIRLGLTSVEGSRKQHDVNIMAKAMIVISDQSDVSHAHSSISADTFGSKEDILATANGDKGQQDQGNRTSTYVSTEIVSNSRLEKSQPKPSPSPSTEDLGHEIPMVPIKAQLSLRGERDSM</sequence>
<protein>
    <submittedName>
        <fullName evidence="3">Uncharacterized protein</fullName>
    </submittedName>
</protein>
<name>A0ABY6U009_BIOOC</name>
<gene>
    <name evidence="3" type="ORF">CLO192961_LOCUS139099</name>
</gene>
<feature type="region of interest" description="Disordered" evidence="1">
    <location>
        <begin position="407"/>
        <end position="452"/>
    </location>
</feature>
<feature type="transmembrane region" description="Helical" evidence="2">
    <location>
        <begin position="164"/>
        <end position="182"/>
    </location>
</feature>
<evidence type="ECO:0000256" key="1">
    <source>
        <dbReference type="SAM" id="MobiDB-lite"/>
    </source>
</evidence>
<keyword evidence="2" id="KW-0472">Membrane</keyword>
<proteinExistence type="predicted"/>
<dbReference type="EMBL" id="CABFNS010000719">
    <property type="protein sequence ID" value="VUC24361.1"/>
    <property type="molecule type" value="Genomic_DNA"/>
</dbReference>
<keyword evidence="2" id="KW-0812">Transmembrane</keyword>
<comment type="caution">
    <text evidence="3">The sequence shown here is derived from an EMBL/GenBank/DDBJ whole genome shotgun (WGS) entry which is preliminary data.</text>
</comment>
<feature type="transmembrane region" description="Helical" evidence="2">
    <location>
        <begin position="194"/>
        <end position="216"/>
    </location>
</feature>
<accession>A0ABY6U009</accession>
<evidence type="ECO:0000256" key="2">
    <source>
        <dbReference type="SAM" id="Phobius"/>
    </source>
</evidence>
<keyword evidence="2" id="KW-1133">Transmembrane helix</keyword>
<keyword evidence="4" id="KW-1185">Reference proteome</keyword>
<feature type="transmembrane region" description="Helical" evidence="2">
    <location>
        <begin position="83"/>
        <end position="103"/>
    </location>
</feature>
<evidence type="ECO:0000313" key="3">
    <source>
        <dbReference type="EMBL" id="VUC24361.1"/>
    </source>
</evidence>
<dbReference type="PANTHER" id="PTHR42029:SF3">
    <property type="entry name" value="AN04G07800"/>
    <property type="match status" value="1"/>
</dbReference>
<dbReference type="Proteomes" id="UP000766486">
    <property type="component" value="Unassembled WGS sequence"/>
</dbReference>
<feature type="transmembrane region" description="Helical" evidence="2">
    <location>
        <begin position="115"/>
        <end position="133"/>
    </location>
</feature>
<dbReference type="PANTHER" id="PTHR42029">
    <property type="entry name" value="AN04G07800"/>
    <property type="match status" value="1"/>
</dbReference>
<feature type="transmembrane region" description="Helical" evidence="2">
    <location>
        <begin position="30"/>
        <end position="48"/>
    </location>
</feature>
<evidence type="ECO:0000313" key="4">
    <source>
        <dbReference type="Proteomes" id="UP000766486"/>
    </source>
</evidence>